<name>A0A972FD45_9RHOO</name>
<keyword evidence="1" id="KW-0472">Membrane</keyword>
<protein>
    <submittedName>
        <fullName evidence="4">OmpA family protein</fullName>
    </submittedName>
</protein>
<dbReference type="InterPro" id="IPR050330">
    <property type="entry name" value="Bact_OuterMem_StrucFunc"/>
</dbReference>
<gene>
    <name evidence="4" type="ORF">GPA21_09530</name>
</gene>
<evidence type="ECO:0000313" key="4">
    <source>
        <dbReference type="EMBL" id="NMG03213.1"/>
    </source>
</evidence>
<dbReference type="SUPFAM" id="SSF103088">
    <property type="entry name" value="OmpA-like"/>
    <property type="match status" value="1"/>
</dbReference>
<proteinExistence type="predicted"/>
<evidence type="ECO:0000313" key="5">
    <source>
        <dbReference type="Proteomes" id="UP000599523"/>
    </source>
</evidence>
<dbReference type="Gene3D" id="3.30.1330.60">
    <property type="entry name" value="OmpA-like domain"/>
    <property type="match status" value="1"/>
</dbReference>
<evidence type="ECO:0000256" key="1">
    <source>
        <dbReference type="PROSITE-ProRule" id="PRU00473"/>
    </source>
</evidence>
<dbReference type="GO" id="GO:0016020">
    <property type="term" value="C:membrane"/>
    <property type="evidence" value="ECO:0007669"/>
    <property type="project" value="UniProtKB-UniRule"/>
</dbReference>
<reference evidence="4" key="1">
    <citation type="submission" date="2019-12" db="EMBL/GenBank/DDBJ databases">
        <title>Comparative genomics gives insights into the taxonomy of the Azoarcus-Aromatoleum group and reveals separate origins of nif in the plant-associated Azoarcus and non-plant-associated Aromatoleum sub-groups.</title>
        <authorList>
            <person name="Lafos M."/>
            <person name="Maluk M."/>
            <person name="Batista M."/>
            <person name="Junghare M."/>
            <person name="Carmona M."/>
            <person name="Faoro H."/>
            <person name="Cruz L.M."/>
            <person name="Battistoni F."/>
            <person name="De Souza E."/>
            <person name="Pedrosa F."/>
            <person name="Chen W.-M."/>
            <person name="Poole P.S."/>
            <person name="Dixon R.A."/>
            <person name="James E.K."/>
        </authorList>
    </citation>
    <scope>NUCLEOTIDE SEQUENCE</scope>
    <source>
        <strain evidence="4">NSC3</strain>
    </source>
</reference>
<dbReference type="Proteomes" id="UP000599523">
    <property type="component" value="Unassembled WGS sequence"/>
</dbReference>
<dbReference type="PROSITE" id="PS51123">
    <property type="entry name" value="OMPA_2"/>
    <property type="match status" value="1"/>
</dbReference>
<dbReference type="EMBL" id="WTVM01000047">
    <property type="protein sequence ID" value="NMG03213.1"/>
    <property type="molecule type" value="Genomic_DNA"/>
</dbReference>
<sequence length="1366" mass="150630">MRLKPVALATLSALLAFQIAHADEHEHTGKRVDNARVEVRPVSTQGEREPTIGFALPSGVSLSDAHAMLGAPTPDTPPTEVALLSDHADGLRFESGQADLLPESRAALDAIAERMANRPGLRIEVVGHADAQRMTARTRARFGDNQGLSEARALAVADHLRGRLGLAPETVSVRGEGDTRPVATNRNEAGRAQNRRVEISLWYAPEVVAAAGVCDAHGTTDLPFRITVDGEPMNTGEGMNEADRQRCVDVALARADIQIKYDSLADEPALNVWTGHDVALQGETVRFAGWSNYLAWISRAELRVFAPGARGDAHPLTVIDFDWVDGASWTAPVGEPGEYRYVLRVYDEQGRFDETAVKTLAVVARARPAADLDGAEREALTGWGENALSLRNIPVRGGTITVSGRDVAEGSTVRALGMEVPLGANGRFAERQILPAGPQAVEVSVTGPEGDVASFRRNVSIPTDDWFYIAVADLTIGRNVVSHRDRAELVTGDERSYRNRTYIDGRGAFYLKGMIKGEWLLTASADTREQPLRDLFSNFTEKDPQYLLRNIDPDAYYPVYGDDSTTVDDAPTQGKFYVKLERGDSHVMWGNFQTSWVGSELVQYSRGLYGARGRYVSEDTTAYGERRTRAEVFAADPGTLGTRQEFRGTGGSLFYLRNQDITQGSERLWVEVRDKDSGLVIERRQLTPGLDYDINYLRGRVFLNQPLPSTSGSGGVVYTSALPGHPLYLVATYEYVPGFERVDNLTAGLRATHWVNDWLRLGLTGFRQGEDEQRQTLGGLDLLLQLAAGTTLGIEMARSTGAAGQSLVSVDGGFGFDDLTSRGGNASAQRIEARVDLADWTEGGRGWVDAYWQNRERGFSGPGQIGFGADGEAVNQAGVNARIGVGEQDELLAKADTVDGDIQRRASVELGYRHQVNEEWAVVGGVRQEDRRTRQQGVIESRRLAEEGSRTDVIGRVEYQPLKADGEPGEREDWDVYGFAQGTVARSGDRRNNNRIGAGGSWQLTDRSRLRAEASGGSSGPGGLIGLDHRISDRSNAYLNYVVETDSPNTPWRGRSGTLVTGADFRVSEQMRVFGENRVAHGAGPQSLTQAFGVDLAPNDRWTYGFDAEFGRISETIGGDFRRQALGMNVAYRDDRTRYAGRLEFRQDRNNDGTGRTWLTRNTISHQYDPAWRLLGKLNVANSSGSRGAFWDGDFREVVLGAAYRPIDNDRWNTLFKYTNFHNVPSSGQLSASGRNADYAQRSQVFSIDTIYDLRPWLSLGAKYGLRIGDVKFTNPDSEWFRSRADLLVLRADWHFVREWDAVVEWRNLRAKEAKDARAGALVAVYRHVGEHVKMGVGYNFTTYSDDLTDLSYRSKGWFFNVLATF</sequence>
<dbReference type="Pfam" id="PF00691">
    <property type="entry name" value="OmpA"/>
    <property type="match status" value="1"/>
</dbReference>
<dbReference type="PANTHER" id="PTHR30329">
    <property type="entry name" value="STATOR ELEMENT OF FLAGELLAR MOTOR COMPLEX"/>
    <property type="match status" value="1"/>
</dbReference>
<comment type="caution">
    <text evidence="4">The sequence shown here is derived from an EMBL/GenBank/DDBJ whole genome shotgun (WGS) entry which is preliminary data.</text>
</comment>
<dbReference type="CDD" id="cd07185">
    <property type="entry name" value="OmpA_C-like"/>
    <property type="match status" value="1"/>
</dbReference>
<keyword evidence="5" id="KW-1185">Reference proteome</keyword>
<organism evidence="4 5">
    <name type="scientific">Azoarcus taiwanensis</name>
    <dbReference type="NCBI Taxonomy" id="666964"/>
    <lineage>
        <taxon>Bacteria</taxon>
        <taxon>Pseudomonadati</taxon>
        <taxon>Pseudomonadota</taxon>
        <taxon>Betaproteobacteria</taxon>
        <taxon>Rhodocyclales</taxon>
        <taxon>Zoogloeaceae</taxon>
        <taxon>Azoarcus</taxon>
    </lineage>
</organism>
<dbReference type="InterPro" id="IPR036737">
    <property type="entry name" value="OmpA-like_sf"/>
</dbReference>
<accession>A0A972FD45</accession>
<keyword evidence="2" id="KW-0732">Signal</keyword>
<feature type="domain" description="OmpA-like" evidence="3">
    <location>
        <begin position="80"/>
        <end position="205"/>
    </location>
</feature>
<evidence type="ECO:0000259" key="3">
    <source>
        <dbReference type="PROSITE" id="PS51123"/>
    </source>
</evidence>
<dbReference type="InterPro" id="IPR006665">
    <property type="entry name" value="OmpA-like"/>
</dbReference>
<evidence type="ECO:0000256" key="2">
    <source>
        <dbReference type="SAM" id="SignalP"/>
    </source>
</evidence>
<feature type="chain" id="PRO_5037675858" evidence="2">
    <location>
        <begin position="23"/>
        <end position="1366"/>
    </location>
</feature>
<dbReference type="PANTHER" id="PTHR30329:SF21">
    <property type="entry name" value="LIPOPROTEIN YIAD-RELATED"/>
    <property type="match status" value="1"/>
</dbReference>
<feature type="signal peptide" evidence="2">
    <location>
        <begin position="1"/>
        <end position="22"/>
    </location>
</feature>